<feature type="domain" description="POTRA" evidence="6">
    <location>
        <begin position="219"/>
        <end position="284"/>
    </location>
</feature>
<dbReference type="Pfam" id="PF07244">
    <property type="entry name" value="POTRA"/>
    <property type="match status" value="2"/>
</dbReference>
<dbReference type="Pfam" id="PF01103">
    <property type="entry name" value="Omp85"/>
    <property type="match status" value="1"/>
</dbReference>
<organism evidence="7 8">
    <name type="scientific">Melioribacter roseus (strain DSM 23840 / JCM 17771 / VKM B-2668 / P3M-2)</name>
    <dbReference type="NCBI Taxonomy" id="1191523"/>
    <lineage>
        <taxon>Bacteria</taxon>
        <taxon>Pseudomonadati</taxon>
        <taxon>Ignavibacteriota</taxon>
        <taxon>Ignavibacteria</taxon>
        <taxon>Ignavibacteriales</taxon>
        <taxon>Melioribacteraceae</taxon>
        <taxon>Melioribacter</taxon>
    </lineage>
</organism>
<dbReference type="InterPro" id="IPR010827">
    <property type="entry name" value="BamA/TamA_POTRA"/>
</dbReference>
<reference evidence="7 8" key="1">
    <citation type="journal article" date="2013" name="PLoS ONE">
        <title>Genomic analysis of Melioribacter roseus, facultatively anaerobic organotrophic bacterium representing a novel deep lineage within Bacteriodetes/Chlorobi group.</title>
        <authorList>
            <person name="Kadnikov V.V."/>
            <person name="Mardanov A.V."/>
            <person name="Podosokorskaya O.A."/>
            <person name="Gavrilov S.N."/>
            <person name="Kublanov I.V."/>
            <person name="Beletsky A.V."/>
            <person name="Bonch-Osmolovskaya E.A."/>
            <person name="Ravin N.V."/>
        </authorList>
    </citation>
    <scope>NUCLEOTIDE SEQUENCE [LARGE SCALE GENOMIC DNA]</scope>
    <source>
        <strain evidence="8">JCM 17771 / P3M-2</strain>
    </source>
</reference>
<dbReference type="InterPro" id="IPR039910">
    <property type="entry name" value="D15-like"/>
</dbReference>
<feature type="domain" description="POTRA" evidence="6">
    <location>
        <begin position="28"/>
        <end position="121"/>
    </location>
</feature>
<name>I7A4X8_MELRP</name>
<dbReference type="AlphaFoldDB" id="I7A4X8"/>
<dbReference type="OrthoDB" id="9814535at2"/>
<dbReference type="PATRIC" id="fig|1191523.3.peg.1792"/>
<evidence type="ECO:0000313" key="7">
    <source>
        <dbReference type="EMBL" id="AFN74926.1"/>
    </source>
</evidence>
<gene>
    <name evidence="7" type="ordered locus">MROS_1692</name>
</gene>
<dbReference type="Proteomes" id="UP000009011">
    <property type="component" value="Chromosome"/>
</dbReference>
<dbReference type="STRING" id="1191523.MROS_1692"/>
<keyword evidence="8" id="KW-1185">Reference proteome</keyword>
<protein>
    <recommendedName>
        <fullName evidence="9">Surface antigen (D15)</fullName>
    </recommendedName>
</protein>
<dbReference type="PANTHER" id="PTHR12815">
    <property type="entry name" value="SORTING AND ASSEMBLY MACHINERY SAMM50 PROTEIN FAMILY MEMBER"/>
    <property type="match status" value="1"/>
</dbReference>
<dbReference type="Gene3D" id="3.10.20.310">
    <property type="entry name" value="membrane protein fhac"/>
    <property type="match status" value="2"/>
</dbReference>
<evidence type="ECO:0000256" key="1">
    <source>
        <dbReference type="ARBA" id="ARBA00004370"/>
    </source>
</evidence>
<dbReference type="KEGG" id="mro:MROS_1692"/>
<proteinExistence type="predicted"/>
<accession>I7A4X8</accession>
<evidence type="ECO:0000259" key="5">
    <source>
        <dbReference type="Pfam" id="PF01103"/>
    </source>
</evidence>
<dbReference type="EMBL" id="CP003557">
    <property type="protein sequence ID" value="AFN74926.1"/>
    <property type="molecule type" value="Genomic_DNA"/>
</dbReference>
<keyword evidence="3" id="KW-0812">Transmembrane</keyword>
<dbReference type="GO" id="GO:0019867">
    <property type="term" value="C:outer membrane"/>
    <property type="evidence" value="ECO:0007669"/>
    <property type="project" value="InterPro"/>
</dbReference>
<dbReference type="InterPro" id="IPR000184">
    <property type="entry name" value="Bac_surfAg_D15"/>
</dbReference>
<evidence type="ECO:0000256" key="3">
    <source>
        <dbReference type="ARBA" id="ARBA00022692"/>
    </source>
</evidence>
<keyword evidence="4" id="KW-0472">Membrane</keyword>
<comment type="subcellular location">
    <subcellularLocation>
        <location evidence="1">Membrane</location>
    </subcellularLocation>
</comment>
<dbReference type="Gene3D" id="2.40.160.50">
    <property type="entry name" value="membrane protein fhac: a member of the omp85/tpsb transporter family"/>
    <property type="match status" value="1"/>
</dbReference>
<evidence type="ECO:0000313" key="8">
    <source>
        <dbReference type="Proteomes" id="UP000009011"/>
    </source>
</evidence>
<dbReference type="PANTHER" id="PTHR12815:SF18">
    <property type="entry name" value="SORTING AND ASSEMBLY MACHINERY COMPONENT 50 HOMOLOG"/>
    <property type="match status" value="1"/>
</dbReference>
<evidence type="ECO:0000259" key="6">
    <source>
        <dbReference type="Pfam" id="PF07244"/>
    </source>
</evidence>
<evidence type="ECO:0000256" key="2">
    <source>
        <dbReference type="ARBA" id="ARBA00022452"/>
    </source>
</evidence>
<dbReference type="HOGENOM" id="CLU_010929_0_0_10"/>
<evidence type="ECO:0008006" key="9">
    <source>
        <dbReference type="Google" id="ProtNLM"/>
    </source>
</evidence>
<dbReference type="eggNOG" id="COG4775">
    <property type="taxonomic scope" value="Bacteria"/>
</dbReference>
<sequence length="710" mass="80945">MTEKVKRFYIILNLILIVSFAFAQQEKYELTKINFEGNNSVSDGELRRIIVSRETPGWFSQFLNSISNFGKSPVYFDSLLISADLQSIKDYYHSNGFFKVRVSYDYTLSDGEATLNYYINESDPAIIKELNLKGLESIPESFRELLYNRVSKDTGRIYRDDIIENNKNYVIGFLRDNGYMLASNEPPEILVDTVKNTVVANITFSPGDRYRISEVRTSITGVGKENITDELLKQIVGIKPGDYYSNYQIQRGQVRLYRTELFTSAIINSVISDTANNYVPLVISADVGKLNELSPELIMNNEDNTFNMGLGLSFTKKNFLGDARKFTVSSSAAAQNFTEFIKHPSFADSSIFGYFDTRIVIEQPFLFGKPINTKYETYFTTQKRKEEYNSFIYGAKLSFDFELPQYTYFNSLSAYLNIERAEYKYKDLYLINLLSLDYQRLNYPKQEADSLSRYYIYNVLGGELVRSGINALIGVSFGTNQTNDIFFPTRGYALNFLLEEGNSIPYLLSRAFGNGFDRPLFFKASFTSSFFIPVYNSPENSLGLKLKAGNIFNYYGDKAGISINQRFYSGGSNSVRGWSTRQLVPPQILLPFEKLSQLTLEDLEAILAKGAPTGGFFLLEGSLETRNRIVGNFGGVAFIDFGNTLNGAADFRFDRIAVAAGFGFRYYSEFAPLRIDFGFKIYDPNDRRNFFRKQLWNELLQFHVGIGEAF</sequence>
<keyword evidence="2" id="KW-1134">Transmembrane beta strand</keyword>
<evidence type="ECO:0000256" key="4">
    <source>
        <dbReference type="ARBA" id="ARBA00023136"/>
    </source>
</evidence>
<feature type="domain" description="Bacterial surface antigen (D15)" evidence="5">
    <location>
        <begin position="318"/>
        <end position="710"/>
    </location>
</feature>